<proteinExistence type="predicted"/>
<evidence type="ECO:0000256" key="1">
    <source>
        <dbReference type="SAM" id="MobiDB-lite"/>
    </source>
</evidence>
<name>A0A4C2A2E5_EUMVA</name>
<keyword evidence="3" id="KW-1185">Reference proteome</keyword>
<feature type="region of interest" description="Disordered" evidence="1">
    <location>
        <begin position="90"/>
        <end position="111"/>
    </location>
</feature>
<gene>
    <name evidence="2" type="ORF">EVAR_85160_1</name>
</gene>
<dbReference type="AlphaFoldDB" id="A0A4C2A2E5"/>
<comment type="caution">
    <text evidence="2">The sequence shown here is derived from an EMBL/GenBank/DDBJ whole genome shotgun (WGS) entry which is preliminary data.</text>
</comment>
<evidence type="ECO:0000313" key="2">
    <source>
        <dbReference type="EMBL" id="GBP93349.1"/>
    </source>
</evidence>
<dbReference type="EMBL" id="BGZK01002366">
    <property type="protein sequence ID" value="GBP93349.1"/>
    <property type="molecule type" value="Genomic_DNA"/>
</dbReference>
<reference evidence="2 3" key="1">
    <citation type="journal article" date="2019" name="Commun. Biol.">
        <title>The bagworm genome reveals a unique fibroin gene that provides high tensile strength.</title>
        <authorList>
            <person name="Kono N."/>
            <person name="Nakamura H."/>
            <person name="Ohtoshi R."/>
            <person name="Tomita M."/>
            <person name="Numata K."/>
            <person name="Arakawa K."/>
        </authorList>
    </citation>
    <scope>NUCLEOTIDE SEQUENCE [LARGE SCALE GENOMIC DNA]</scope>
</reference>
<dbReference type="Proteomes" id="UP000299102">
    <property type="component" value="Unassembled WGS sequence"/>
</dbReference>
<accession>A0A4C2A2E5</accession>
<evidence type="ECO:0000313" key="3">
    <source>
        <dbReference type="Proteomes" id="UP000299102"/>
    </source>
</evidence>
<sequence>MGRGPEIDFKCNTSGPVEEIAVDNAITSSEAEIICTESEIISRDPEIISTPLNVEISADQVIVLVEQEALNQSQLSRTLLQQFLASRILSTRPNTEDEEDAKPPRTAGPITISRQETSSTTYAFQMASGQFAEEQRRLDLEERRLEIDRLRREYRSK</sequence>
<protein>
    <submittedName>
        <fullName evidence="2">Uncharacterized protein</fullName>
    </submittedName>
</protein>
<organism evidence="2 3">
    <name type="scientific">Eumeta variegata</name>
    <name type="common">Bagworm moth</name>
    <name type="synonym">Eumeta japonica</name>
    <dbReference type="NCBI Taxonomy" id="151549"/>
    <lineage>
        <taxon>Eukaryota</taxon>
        <taxon>Metazoa</taxon>
        <taxon>Ecdysozoa</taxon>
        <taxon>Arthropoda</taxon>
        <taxon>Hexapoda</taxon>
        <taxon>Insecta</taxon>
        <taxon>Pterygota</taxon>
        <taxon>Neoptera</taxon>
        <taxon>Endopterygota</taxon>
        <taxon>Lepidoptera</taxon>
        <taxon>Glossata</taxon>
        <taxon>Ditrysia</taxon>
        <taxon>Tineoidea</taxon>
        <taxon>Psychidae</taxon>
        <taxon>Oiketicinae</taxon>
        <taxon>Eumeta</taxon>
    </lineage>
</organism>